<dbReference type="AlphaFoldDB" id="A0A0S1AVP2"/>
<feature type="domain" description="DUF4377" evidence="3">
    <location>
        <begin position="179"/>
        <end position="264"/>
    </location>
</feature>
<dbReference type="Pfam" id="PF14302">
    <property type="entry name" value="DUF4377"/>
    <property type="match status" value="1"/>
</dbReference>
<sequence precursor="true">MKRILLLALPVALMTACNNTPAPAPADATPPASTAPAAAAPVDGAQLGANHWVLDTATDSAGKRIDALFARADKPVTLDFADGRLAVDNTCNRMGGGYTLAGDQLSVSRMASTMMACADPALMALDQAVGQRLEGTLKISQLDASTLVLGNAAGDVLRFRGEPTAETRYGGPGETVFLEVDAQTRPCPHPLIPDKQCLQVREVQYDDKGLEQGKRGEFTNFYDGIEGYSHQDGVRNVLRVKRYAVKNPPADASSQAYVLDMVVSSETAKK</sequence>
<dbReference type="InterPro" id="IPR005184">
    <property type="entry name" value="DUF306_Meta_HslJ"/>
</dbReference>
<dbReference type="EMBL" id="CP012900">
    <property type="protein sequence ID" value="ALJ26852.1"/>
    <property type="molecule type" value="Genomic_DNA"/>
</dbReference>
<dbReference type="PROSITE" id="PS51257">
    <property type="entry name" value="PROKAR_LIPOPROTEIN"/>
    <property type="match status" value="1"/>
</dbReference>
<evidence type="ECO:0000256" key="1">
    <source>
        <dbReference type="SAM" id="SignalP"/>
    </source>
</evidence>
<evidence type="ECO:0000313" key="5">
    <source>
        <dbReference type="Proteomes" id="UP000061010"/>
    </source>
</evidence>
<accession>A0A0S1AVP2</accession>
<dbReference type="PATRIC" id="fig|128780.6.peg.406"/>
<proteinExistence type="predicted"/>
<evidence type="ECO:0000313" key="4">
    <source>
        <dbReference type="EMBL" id="ALJ26852.1"/>
    </source>
</evidence>
<dbReference type="InterPro" id="IPR038670">
    <property type="entry name" value="HslJ-like_sf"/>
</dbReference>
<organism evidence="4 5">
    <name type="scientific">Stenotrophomonas acidaminiphila</name>
    <dbReference type="NCBI Taxonomy" id="128780"/>
    <lineage>
        <taxon>Bacteria</taxon>
        <taxon>Pseudomonadati</taxon>
        <taxon>Pseudomonadota</taxon>
        <taxon>Gammaproteobacteria</taxon>
        <taxon>Lysobacterales</taxon>
        <taxon>Lysobacteraceae</taxon>
        <taxon>Stenotrophomonas</taxon>
    </lineage>
</organism>
<keyword evidence="1" id="KW-0732">Signal</keyword>
<feature type="chain" id="PRO_5006588308" evidence="1">
    <location>
        <begin position="23"/>
        <end position="270"/>
    </location>
</feature>
<dbReference type="Proteomes" id="UP000061010">
    <property type="component" value="Chromosome"/>
</dbReference>
<evidence type="ECO:0000259" key="2">
    <source>
        <dbReference type="Pfam" id="PF03724"/>
    </source>
</evidence>
<dbReference type="InterPro" id="IPR025485">
    <property type="entry name" value="DUF4377"/>
</dbReference>
<evidence type="ECO:0000259" key="3">
    <source>
        <dbReference type="Pfam" id="PF14302"/>
    </source>
</evidence>
<protein>
    <submittedName>
        <fullName evidence="4">Heat-shock protein hslJ</fullName>
    </submittedName>
</protein>
<dbReference type="Gene3D" id="2.40.128.270">
    <property type="match status" value="1"/>
</dbReference>
<dbReference type="PANTHER" id="PTHR35535">
    <property type="entry name" value="HEAT SHOCK PROTEIN HSLJ"/>
    <property type="match status" value="1"/>
</dbReference>
<reference evidence="4 5" key="1">
    <citation type="journal article" date="2015" name="Genome Announc.">
        <title>Complete Genome Sequencing of Stenotrophomonas acidaminiphila ZAC14D2_NAIMI4_2, a Multidrug-Resistant Strain Isolated from Sediments of a Polluted River in Mexico, Uncovers New Antibiotic Resistance Genes and a Novel Class-II Lasso Peptide Biosynthesis Gene Cluster.</title>
        <authorList>
            <person name="Vinuesa P."/>
            <person name="Ochoa-Sanchez L.E."/>
        </authorList>
    </citation>
    <scope>NUCLEOTIDE SEQUENCE [LARGE SCALE GENOMIC DNA]</scope>
    <source>
        <strain evidence="4 5">ZAC14D2_NAIMI4_2</strain>
    </source>
</reference>
<dbReference type="Pfam" id="PF03724">
    <property type="entry name" value="META"/>
    <property type="match status" value="1"/>
</dbReference>
<name>A0A0S1AVP2_9GAMM</name>
<keyword evidence="5" id="KW-1185">Reference proteome</keyword>
<gene>
    <name evidence="4" type="ORF">AOT14_04000</name>
</gene>
<dbReference type="KEGG" id="sacz:AOT14_04000"/>
<feature type="domain" description="DUF306" evidence="2">
    <location>
        <begin position="66"/>
        <end position="159"/>
    </location>
</feature>
<dbReference type="PANTHER" id="PTHR35535:SF1">
    <property type="entry name" value="HEAT SHOCK PROTEIN HSLJ"/>
    <property type="match status" value="1"/>
</dbReference>
<feature type="signal peptide" evidence="1">
    <location>
        <begin position="1"/>
        <end position="22"/>
    </location>
</feature>
<dbReference type="OrthoDB" id="7871744at2"/>
<dbReference type="InterPro" id="IPR053147">
    <property type="entry name" value="Hsp_HslJ-like"/>
</dbReference>